<evidence type="ECO:0000313" key="2">
    <source>
        <dbReference type="Proteomes" id="UP000071561"/>
    </source>
</evidence>
<dbReference type="Gene3D" id="1.25.40.10">
    <property type="entry name" value="Tetratricopeptide repeat domain"/>
    <property type="match status" value="2"/>
</dbReference>
<dbReference type="PATRIC" id="fig|188932.3.peg.1037"/>
<dbReference type="InterPro" id="IPR019734">
    <property type="entry name" value="TPR_rpt"/>
</dbReference>
<reference evidence="1 2" key="1">
    <citation type="submission" date="2016-03" db="EMBL/GenBank/DDBJ databases">
        <title>Complete genome sequence of Pedobacter cryoconitis PAMC 27485.</title>
        <authorList>
            <person name="Lee J."/>
            <person name="Kim O.-S."/>
        </authorList>
    </citation>
    <scope>NUCLEOTIDE SEQUENCE [LARGE SCALE GENOMIC DNA]</scope>
    <source>
        <strain evidence="1 2">PAMC 27485</strain>
    </source>
</reference>
<evidence type="ECO:0008006" key="3">
    <source>
        <dbReference type="Google" id="ProtNLM"/>
    </source>
</evidence>
<keyword evidence="2" id="KW-1185">Reference proteome</keyword>
<gene>
    <name evidence="1" type="ORF">AY601_1004</name>
</gene>
<protein>
    <recommendedName>
        <fullName evidence="3">Tetratricopeptide repeat protein</fullName>
    </recommendedName>
</protein>
<name>A0A127VAA8_9SPHI</name>
<accession>A0A127VAA8</accession>
<dbReference type="RefSeq" id="WP_068397326.1">
    <property type="nucleotide sequence ID" value="NZ_CP014504.1"/>
</dbReference>
<organism evidence="1 2">
    <name type="scientific">Pedobacter cryoconitis</name>
    <dbReference type="NCBI Taxonomy" id="188932"/>
    <lineage>
        <taxon>Bacteria</taxon>
        <taxon>Pseudomonadati</taxon>
        <taxon>Bacteroidota</taxon>
        <taxon>Sphingobacteriia</taxon>
        <taxon>Sphingobacteriales</taxon>
        <taxon>Sphingobacteriaceae</taxon>
        <taxon>Pedobacter</taxon>
    </lineage>
</organism>
<proteinExistence type="predicted"/>
<dbReference type="KEGG" id="pcm:AY601_1004"/>
<dbReference type="OrthoDB" id="1551390at2"/>
<dbReference type="InterPro" id="IPR011990">
    <property type="entry name" value="TPR-like_helical_dom_sf"/>
</dbReference>
<dbReference type="SMART" id="SM00028">
    <property type="entry name" value="TPR"/>
    <property type="match status" value="4"/>
</dbReference>
<dbReference type="AlphaFoldDB" id="A0A127VAA8"/>
<evidence type="ECO:0000313" key="1">
    <source>
        <dbReference type="EMBL" id="AMP97938.1"/>
    </source>
</evidence>
<dbReference type="Proteomes" id="UP000071561">
    <property type="component" value="Chromosome"/>
</dbReference>
<dbReference type="SUPFAM" id="SSF48452">
    <property type="entry name" value="TPR-like"/>
    <property type="match status" value="2"/>
</dbReference>
<dbReference type="EMBL" id="CP014504">
    <property type="protein sequence ID" value="AMP97938.1"/>
    <property type="molecule type" value="Genomic_DNA"/>
</dbReference>
<sequence length="323" mass="37159">MNDDIRMAVSLPQELENEVFELSDLACELLEEGKVEEALEKIKLAWDKVPGTKFNTSVSHLILCALIPILNTAGQYKEALHLAKEWITDLETSGYKIYHTIPYILHGETLLFLKDADAAKESFYQAVKYGAKKRDFSDQAAFYLEVAQKKLNDNQEIMALFQEKVLSRSVTILRPEIVELAEEVSARIEELSEQGNELFEEEKYQECIEVWSAALALIPEPQNSYGEAFWLETSIGDCYFMLKDFEQSLVHFLNAKGNIESNAYENPFVMLRLGELFLEGDHFNDAKEFLLRAYMLEGEEIFKTEDEKYFVFLKQNVELNKPG</sequence>